<dbReference type="PANTHER" id="PTHR11203:SF37">
    <property type="entry name" value="INTEGRATOR COMPLEX SUBUNIT 11"/>
    <property type="match status" value="1"/>
</dbReference>
<evidence type="ECO:0000259" key="1">
    <source>
        <dbReference type="SMART" id="SM00849"/>
    </source>
</evidence>
<reference evidence="2 3" key="1">
    <citation type="submission" date="2018-06" db="EMBL/GenBank/DDBJ databases">
        <title>Extensive metabolic versatility and redundancy in microbially diverse, dynamic hydrothermal sediments.</title>
        <authorList>
            <person name="Dombrowski N."/>
            <person name="Teske A."/>
            <person name="Baker B.J."/>
        </authorList>
    </citation>
    <scope>NUCLEOTIDE SEQUENCE [LARGE SCALE GENOMIC DNA]</scope>
    <source>
        <strain evidence="2">B66_G16</strain>
    </source>
</reference>
<dbReference type="Proteomes" id="UP000278475">
    <property type="component" value="Unassembled WGS sequence"/>
</dbReference>
<proteinExistence type="predicted"/>
<dbReference type="AlphaFoldDB" id="A0A497EPL1"/>
<dbReference type="PANTHER" id="PTHR11203">
    <property type="entry name" value="CLEAVAGE AND POLYADENYLATION SPECIFICITY FACTOR FAMILY MEMBER"/>
    <property type="match status" value="1"/>
</dbReference>
<evidence type="ECO:0000313" key="3">
    <source>
        <dbReference type="Proteomes" id="UP000278475"/>
    </source>
</evidence>
<dbReference type="InterPro" id="IPR001279">
    <property type="entry name" value="Metallo-B-lactamas"/>
</dbReference>
<gene>
    <name evidence="2" type="ORF">DRJ31_06070</name>
</gene>
<feature type="domain" description="Metallo-beta-lactamase" evidence="1">
    <location>
        <begin position="6"/>
        <end position="177"/>
    </location>
</feature>
<dbReference type="GO" id="GO:0004521">
    <property type="term" value="F:RNA endonuclease activity"/>
    <property type="evidence" value="ECO:0007669"/>
    <property type="project" value="TreeGrafter"/>
</dbReference>
<sequence length="327" mass="36360">MIKWQGGIVYEADGIKLLLDPLRPAANAVSLVSHAHEDHARSLRYSDNVSVVATPMTAELYFSLHKRRSSFASLSYGQRAKLHEVRVTALNSGHIPGSAMYKISSSEGVTLYTGDLNCEESLIQRSVRPVSCDELIIEATYGNPSYVFPPRDLIYSEIAAWAAKTIKEGRIPVLLAYPVGKAQELTKLFNEYTYIPVVTAPLVTAANEAYARKGGKIEFFDVNSEEGRLFLKTGYCVFLMPAHSKNVRKFIWGKRASLGVVTGWALNHKPGYADVGFPLSNHADFKGLVEFVEQASPKRVYTYHGFSKLFAKQLSKMGFKAEPMRKL</sequence>
<name>A0A497EPL1_9CREN</name>
<dbReference type="InterPro" id="IPR036866">
    <property type="entry name" value="RibonucZ/Hydroxyglut_hydro"/>
</dbReference>
<dbReference type="Gene3D" id="3.60.15.10">
    <property type="entry name" value="Ribonuclease Z/Hydroxyacylglutathione hydrolase-like"/>
    <property type="match status" value="1"/>
</dbReference>
<comment type="caution">
    <text evidence="2">The sequence shown here is derived from an EMBL/GenBank/DDBJ whole genome shotgun (WGS) entry which is preliminary data.</text>
</comment>
<dbReference type="InterPro" id="IPR050698">
    <property type="entry name" value="MBL"/>
</dbReference>
<dbReference type="SMART" id="SM00849">
    <property type="entry name" value="Lactamase_B"/>
    <property type="match status" value="1"/>
</dbReference>
<dbReference type="SUPFAM" id="SSF56281">
    <property type="entry name" value="Metallo-hydrolase/oxidoreductase"/>
    <property type="match status" value="1"/>
</dbReference>
<protein>
    <recommendedName>
        <fullName evidence="1">Metallo-beta-lactamase domain-containing protein</fullName>
    </recommendedName>
</protein>
<accession>A0A497EPL1</accession>
<dbReference type="EMBL" id="QMQV01000051">
    <property type="protein sequence ID" value="RLE49002.1"/>
    <property type="molecule type" value="Genomic_DNA"/>
</dbReference>
<evidence type="ECO:0000313" key="2">
    <source>
        <dbReference type="EMBL" id="RLE49002.1"/>
    </source>
</evidence>
<organism evidence="2 3">
    <name type="scientific">Thermoproteota archaeon</name>
    <dbReference type="NCBI Taxonomy" id="2056631"/>
    <lineage>
        <taxon>Archaea</taxon>
        <taxon>Thermoproteota</taxon>
    </lineage>
</organism>